<dbReference type="PROSITE" id="PS50206">
    <property type="entry name" value="RHODANESE_3"/>
    <property type="match status" value="1"/>
</dbReference>
<reference evidence="12 13" key="1">
    <citation type="submission" date="2020-08" db="EMBL/GenBank/DDBJ databases">
        <title>Genomic Encyclopedia of Type Strains, Phase IV (KMG-IV): sequencing the most valuable type-strain genomes for metagenomic binning, comparative biology and taxonomic classification.</title>
        <authorList>
            <person name="Goeker M."/>
        </authorList>
    </citation>
    <scope>NUCLEOTIDE SEQUENCE [LARGE SCALE GENOMIC DNA]</scope>
    <source>
        <strain evidence="12 13">DSM 27203</strain>
    </source>
</reference>
<dbReference type="GO" id="GO:0005886">
    <property type="term" value="C:plasma membrane"/>
    <property type="evidence" value="ECO:0007669"/>
    <property type="project" value="UniProtKB-SubCell"/>
</dbReference>
<feature type="transmembrane region" description="Helical" evidence="10">
    <location>
        <begin position="38"/>
        <end position="61"/>
    </location>
</feature>
<dbReference type="SUPFAM" id="SSF53448">
    <property type="entry name" value="Nucleotide-diphospho-sugar transferases"/>
    <property type="match status" value="1"/>
</dbReference>
<dbReference type="GO" id="GO:0016758">
    <property type="term" value="F:hexosyltransferase activity"/>
    <property type="evidence" value="ECO:0007669"/>
    <property type="project" value="TreeGrafter"/>
</dbReference>
<evidence type="ECO:0000256" key="10">
    <source>
        <dbReference type="SAM" id="Phobius"/>
    </source>
</evidence>
<dbReference type="Gene3D" id="3.90.550.10">
    <property type="entry name" value="Spore Coat Polysaccharide Biosynthesis Protein SpsA, Chain A"/>
    <property type="match status" value="1"/>
</dbReference>
<evidence type="ECO:0000256" key="3">
    <source>
        <dbReference type="ARBA" id="ARBA00022475"/>
    </source>
</evidence>
<keyword evidence="5 12" id="KW-0328">Glycosyltransferase</keyword>
<evidence type="ECO:0000313" key="12">
    <source>
        <dbReference type="EMBL" id="MBB5717603.1"/>
    </source>
</evidence>
<keyword evidence="6 12" id="KW-0808">Transferase</keyword>
<keyword evidence="13" id="KW-1185">Reference proteome</keyword>
<dbReference type="EMBL" id="JACIJI010000001">
    <property type="protein sequence ID" value="MBB5717603.1"/>
    <property type="molecule type" value="Genomic_DNA"/>
</dbReference>
<sequence>MTRPPLLPLESPLDMPGQVSQVMAEAYRPPRYLIVRRAALLGIALVLAIAATSAFAIALLRDGWQVGDVALPALFFPLFAGAGFGCAEALAGFVTMVAQGKHPAFVPLLRPRGDLVARTAVLVSICDQDADAVFTRIAAMIRSLSRAQGYDSFCFFVLSESTDEKDAAERGAWEKLAVRSPVPVYYRKHSPTLSDSVDGITAWVRSFGGGYDHMLILDADSLMSGRAMIGLAAIMQERPSIGLLQTVPTIIEGRTLFQRWQQFADRLYAPLSTAGILWWSGQEAAFQGTNAMIRTRAYAQSCGASLPAATGKLRFERTASSSDPAVASLLRWRGWETHIVVMDGSYREWSPTMPDQAVFDRQKLTGRLALFRLSDAPGFSVSGSMPMLRTMAAYGASLLWLATLGMVWISAMVRRNMPMGTLLWMTISLLLLLWLPKVLATVWTMVSGERRGQFGGGRATLRSLSAEWCLSLLSAPVWMVSRAIDLAETLLSEFCRKQGDHKPPMGEVMAQYRWYLAFGLLLLTLIPRAPILAAWLSPVMLSLICAPWLVKWTADPALGVRAGRAGLFIGMALPGSRISADNLSPIYK</sequence>
<feature type="transmembrane region" description="Helical" evidence="10">
    <location>
        <begin position="392"/>
        <end position="411"/>
    </location>
</feature>
<evidence type="ECO:0000256" key="5">
    <source>
        <dbReference type="ARBA" id="ARBA00022676"/>
    </source>
</evidence>
<evidence type="ECO:0000313" key="13">
    <source>
        <dbReference type="Proteomes" id="UP000554342"/>
    </source>
</evidence>
<keyword evidence="3" id="KW-1003">Cell membrane</keyword>
<comment type="caution">
    <text evidence="12">The sequence shown here is derived from an EMBL/GenBank/DDBJ whole genome shotgun (WGS) entry which is preliminary data.</text>
</comment>
<evidence type="ECO:0000256" key="7">
    <source>
        <dbReference type="ARBA" id="ARBA00022692"/>
    </source>
</evidence>
<feature type="transmembrane region" description="Helical" evidence="10">
    <location>
        <begin position="512"/>
        <end position="529"/>
    </location>
</feature>
<evidence type="ECO:0000256" key="8">
    <source>
        <dbReference type="ARBA" id="ARBA00022989"/>
    </source>
</evidence>
<feature type="domain" description="Rhodanese" evidence="11">
    <location>
        <begin position="324"/>
        <end position="358"/>
    </location>
</feature>
<evidence type="ECO:0000256" key="6">
    <source>
        <dbReference type="ARBA" id="ARBA00022679"/>
    </source>
</evidence>
<feature type="transmembrane region" description="Helical" evidence="10">
    <location>
        <begin position="73"/>
        <end position="98"/>
    </location>
</feature>
<evidence type="ECO:0000256" key="4">
    <source>
        <dbReference type="ARBA" id="ARBA00022519"/>
    </source>
</evidence>
<organism evidence="12 13">
    <name type="scientific">Stakelama sediminis</name>
    <dbReference type="NCBI Taxonomy" id="463200"/>
    <lineage>
        <taxon>Bacteria</taxon>
        <taxon>Pseudomonadati</taxon>
        <taxon>Pseudomonadota</taxon>
        <taxon>Alphaproteobacteria</taxon>
        <taxon>Sphingomonadales</taxon>
        <taxon>Sphingomonadaceae</taxon>
        <taxon>Stakelama</taxon>
    </lineage>
</organism>
<gene>
    <name evidence="12" type="ORF">FHR23_000510</name>
</gene>
<comment type="subcellular location">
    <subcellularLocation>
        <location evidence="1">Cell inner membrane</location>
        <topology evidence="1">Multi-pass membrane protein</topology>
    </subcellularLocation>
</comment>
<protein>
    <submittedName>
        <fullName evidence="12">Membrane glycosyltransferase</fullName>
        <ecNumber evidence="12">2.4.1.-</ecNumber>
    </submittedName>
</protein>
<dbReference type="EC" id="2.4.1.-" evidence="12"/>
<evidence type="ECO:0000256" key="1">
    <source>
        <dbReference type="ARBA" id="ARBA00004429"/>
    </source>
</evidence>
<keyword evidence="9 10" id="KW-0472">Membrane</keyword>
<accession>A0A840YVD6</accession>
<dbReference type="NCBIfam" id="NF003962">
    <property type="entry name" value="PRK05454.2-5"/>
    <property type="match status" value="1"/>
</dbReference>
<evidence type="ECO:0000256" key="2">
    <source>
        <dbReference type="ARBA" id="ARBA00004881"/>
    </source>
</evidence>
<evidence type="ECO:0000259" key="11">
    <source>
        <dbReference type="PROSITE" id="PS50206"/>
    </source>
</evidence>
<dbReference type="AlphaFoldDB" id="A0A840YVD6"/>
<dbReference type="InterPro" id="IPR001763">
    <property type="entry name" value="Rhodanese-like_dom"/>
</dbReference>
<keyword evidence="7 10" id="KW-0812">Transmembrane</keyword>
<dbReference type="Proteomes" id="UP000554342">
    <property type="component" value="Unassembled WGS sequence"/>
</dbReference>
<proteinExistence type="predicted"/>
<dbReference type="InterPro" id="IPR029044">
    <property type="entry name" value="Nucleotide-diphossugar_trans"/>
</dbReference>
<dbReference type="RefSeq" id="WP_184001350.1">
    <property type="nucleotide sequence ID" value="NZ_BAABIF010000004.1"/>
</dbReference>
<dbReference type="PANTHER" id="PTHR43867">
    <property type="entry name" value="CELLULOSE SYNTHASE CATALYTIC SUBUNIT A [UDP-FORMING]"/>
    <property type="match status" value="1"/>
</dbReference>
<keyword evidence="8 10" id="KW-1133">Transmembrane helix</keyword>
<comment type="pathway">
    <text evidence="2">Glycan metabolism.</text>
</comment>
<feature type="transmembrane region" description="Helical" evidence="10">
    <location>
        <begin position="423"/>
        <end position="446"/>
    </location>
</feature>
<dbReference type="InterPro" id="IPR050321">
    <property type="entry name" value="Glycosyltr_2/OpgH_subfam"/>
</dbReference>
<keyword evidence="4" id="KW-0997">Cell inner membrane</keyword>
<evidence type="ECO:0000256" key="9">
    <source>
        <dbReference type="ARBA" id="ARBA00023136"/>
    </source>
</evidence>
<name>A0A840YVD6_9SPHN</name>
<dbReference type="PANTHER" id="PTHR43867:SF5">
    <property type="entry name" value="GLUCANS BIOSYNTHESIS GLUCOSYLTRANSFERASE H"/>
    <property type="match status" value="1"/>
</dbReference>